<evidence type="ECO:0000256" key="1">
    <source>
        <dbReference type="SAM" id="MobiDB-lite"/>
    </source>
</evidence>
<dbReference type="Pfam" id="PF17874">
    <property type="entry name" value="TPR_MalT"/>
    <property type="match status" value="1"/>
</dbReference>
<dbReference type="SMART" id="SM00028">
    <property type="entry name" value="TPR"/>
    <property type="match status" value="6"/>
</dbReference>
<dbReference type="SUPFAM" id="SSF48452">
    <property type="entry name" value="TPR-like"/>
    <property type="match status" value="2"/>
</dbReference>
<accession>A0A292PL29</accession>
<protein>
    <recommendedName>
        <fullName evidence="6">Clr5 domain-containing protein</fullName>
    </recommendedName>
</protein>
<dbReference type="Gene3D" id="1.25.40.10">
    <property type="entry name" value="Tetratricopeptide repeat domain"/>
    <property type="match status" value="2"/>
</dbReference>
<dbReference type="Proteomes" id="UP001412239">
    <property type="component" value="Unassembled WGS sequence"/>
</dbReference>
<dbReference type="EMBL" id="LN891142">
    <property type="protein sequence ID" value="CUS08249.1"/>
    <property type="molecule type" value="Genomic_DNA"/>
</dbReference>
<evidence type="ECO:0008006" key="6">
    <source>
        <dbReference type="Google" id="ProtNLM"/>
    </source>
</evidence>
<evidence type="ECO:0000313" key="4">
    <source>
        <dbReference type="EMBL" id="CUS08249.1"/>
    </source>
</evidence>
<dbReference type="InterPro" id="IPR041617">
    <property type="entry name" value="TPR_MalT"/>
</dbReference>
<feature type="compositionally biased region" description="Polar residues" evidence="1">
    <location>
        <begin position="184"/>
        <end position="199"/>
    </location>
</feature>
<dbReference type="AlphaFoldDB" id="A0A292PL29"/>
<dbReference type="InterPro" id="IPR019734">
    <property type="entry name" value="TPR_rpt"/>
</dbReference>
<proteinExistence type="predicted"/>
<dbReference type="Pfam" id="PF13374">
    <property type="entry name" value="TPR_10"/>
    <property type="match status" value="2"/>
</dbReference>
<feature type="compositionally biased region" description="Low complexity" evidence="1">
    <location>
        <begin position="161"/>
        <end position="170"/>
    </location>
</feature>
<feature type="domain" description="MalT-like TPR region" evidence="3">
    <location>
        <begin position="288"/>
        <end position="534"/>
    </location>
</feature>
<dbReference type="PANTHER" id="PTHR46082">
    <property type="entry name" value="ATP/GTP-BINDING PROTEIN-RELATED"/>
    <property type="match status" value="1"/>
</dbReference>
<gene>
    <name evidence="4" type="ORF">GSTUAT00007643001</name>
</gene>
<reference evidence="4" key="1">
    <citation type="submission" date="2015-10" db="EMBL/GenBank/DDBJ databases">
        <authorList>
            <person name="Regsiter A."/>
            <person name="william w."/>
        </authorList>
    </citation>
    <scope>NUCLEOTIDE SEQUENCE</scope>
    <source>
        <strain evidence="4">Montdore</strain>
    </source>
</reference>
<dbReference type="PANTHER" id="PTHR46082:SF6">
    <property type="entry name" value="AAA+ ATPASE DOMAIN-CONTAINING PROTEIN-RELATED"/>
    <property type="match status" value="1"/>
</dbReference>
<keyword evidence="5" id="KW-1185">Reference proteome</keyword>
<dbReference type="InterPro" id="IPR025676">
    <property type="entry name" value="Clr5_dom"/>
</dbReference>
<dbReference type="InterPro" id="IPR053137">
    <property type="entry name" value="NLR-like"/>
</dbReference>
<name>A0A292PL29_9PEZI</name>
<evidence type="ECO:0000259" key="3">
    <source>
        <dbReference type="Pfam" id="PF17874"/>
    </source>
</evidence>
<organism evidence="4 5">
    <name type="scientific">Tuber aestivum</name>
    <name type="common">summer truffle</name>
    <dbReference type="NCBI Taxonomy" id="59557"/>
    <lineage>
        <taxon>Eukaryota</taxon>
        <taxon>Fungi</taxon>
        <taxon>Dikarya</taxon>
        <taxon>Ascomycota</taxon>
        <taxon>Pezizomycotina</taxon>
        <taxon>Pezizomycetes</taxon>
        <taxon>Pezizales</taxon>
        <taxon>Tuberaceae</taxon>
        <taxon>Tuber</taxon>
    </lineage>
</organism>
<evidence type="ECO:0000313" key="5">
    <source>
        <dbReference type="Proteomes" id="UP001412239"/>
    </source>
</evidence>
<evidence type="ECO:0000259" key="2">
    <source>
        <dbReference type="Pfam" id="PF14420"/>
    </source>
</evidence>
<feature type="region of interest" description="Disordered" evidence="1">
    <location>
        <begin position="125"/>
        <end position="208"/>
    </location>
</feature>
<feature type="domain" description="Clr5" evidence="2">
    <location>
        <begin position="29"/>
        <end position="81"/>
    </location>
</feature>
<sequence>MASSTSSSSKPSKMTKSWEENYKMREITPAEWEERREMFTRLYFNDDRRLDDVRRIMATEHGFYANDTQCKKKIKKWELGKSLNRGAACAMLRIQKRRYAEGKETAFTYKGHKVSQEKLERSRRRLKDWDKEDETNPETPMWVDYSTPKSSADDPPEEDSQSISPGSGFSDSGGGDTAPCVVSSPGTISESGTIENQMQPFGVPMDPNLDPDLDPFLQPESSRFSFSEPLQEPLQRGYPRPVISGESSSSLMGLSDIHQVAPGYSYEFDGVPQMVFPNDQGSYSLDPKAITSLLSASLIYLDKGLLKVAEDLQRLALDSVKEKNGERHPDTLASMQTLGFLCRDQGRYKEAEEILHRNLALSTGICELHHYWMKPTQGLGVIYIHQGRLKEAEEYISRVAKASKEYFGPTHPETLSAIHSLATVYMEMGKCKEAERLLAGEGGVLQMSRNRSGDQHPETVATMRTLATAYLNQGYLKKAEQMLQLVLRKSEQFLGRRHRQTISSMHCLGVAYLDLKRWKEAEQMLTQVLELSKQYLGDEHRHTLTAMHNLGVTYLDQGKLDLAETQFIDVVQLSSRHMGESHPDTLSSRNKLAKTYLKLGRWSDAEIISQEVVSRSKDVLGETHPEVFQYAALLVNINQERDRAT</sequence>
<dbReference type="Pfam" id="PF14420">
    <property type="entry name" value="Clr5"/>
    <property type="match status" value="1"/>
</dbReference>
<dbReference type="InterPro" id="IPR011990">
    <property type="entry name" value="TPR-like_helical_dom_sf"/>
</dbReference>